<reference evidence="1" key="1">
    <citation type="submission" date="2020-07" db="EMBL/GenBank/DDBJ databases">
        <title>Huge and variable diversity of episymbiotic CPR bacteria and DPANN archaea in groundwater ecosystems.</title>
        <authorList>
            <person name="He C.Y."/>
            <person name="Keren R."/>
            <person name="Whittaker M."/>
            <person name="Farag I.F."/>
            <person name="Doudna J."/>
            <person name="Cate J.H.D."/>
            <person name="Banfield J.F."/>
        </authorList>
    </citation>
    <scope>NUCLEOTIDE SEQUENCE</scope>
    <source>
        <strain evidence="1">NC_groundwater_1520_Pr4_B-0.1um_53_5</strain>
    </source>
</reference>
<dbReference type="Proteomes" id="UP000736328">
    <property type="component" value="Unassembled WGS sequence"/>
</dbReference>
<sequence length="138" mass="14492">MKKLFTLGLLLVAIVLGGFVGCSKDTPTETPTPKTSPLSVTSITCGAIDSAMTGSVVDSLQYVTAISLKNSGNGTATSVQIKVGFLFEGETAYTFVNGWVPWESNIAAGATSTRADTSWSKLHMVAVALDSIKWVTQQ</sequence>
<evidence type="ECO:0008006" key="3">
    <source>
        <dbReference type="Google" id="ProtNLM"/>
    </source>
</evidence>
<organism evidence="1 2">
    <name type="scientific">candidate division TA06 bacterium</name>
    <dbReference type="NCBI Taxonomy" id="2250710"/>
    <lineage>
        <taxon>Bacteria</taxon>
        <taxon>Bacteria division TA06</taxon>
    </lineage>
</organism>
<protein>
    <recommendedName>
        <fullName evidence="3">CARDB domain-containing protein</fullName>
    </recommendedName>
</protein>
<proteinExistence type="predicted"/>
<dbReference type="EMBL" id="JACQXR010000154">
    <property type="protein sequence ID" value="MBI4727745.1"/>
    <property type="molecule type" value="Genomic_DNA"/>
</dbReference>
<evidence type="ECO:0000313" key="2">
    <source>
        <dbReference type="Proteomes" id="UP000736328"/>
    </source>
</evidence>
<comment type="caution">
    <text evidence="1">The sequence shown here is derived from an EMBL/GenBank/DDBJ whole genome shotgun (WGS) entry which is preliminary data.</text>
</comment>
<dbReference type="AlphaFoldDB" id="A0A933MLF9"/>
<evidence type="ECO:0000313" key="1">
    <source>
        <dbReference type="EMBL" id="MBI4727745.1"/>
    </source>
</evidence>
<name>A0A933MLF9_UNCT6</name>
<gene>
    <name evidence="1" type="ORF">HY768_11100</name>
</gene>
<accession>A0A933MLF9</accession>
<dbReference type="PROSITE" id="PS51257">
    <property type="entry name" value="PROKAR_LIPOPROTEIN"/>
    <property type="match status" value="1"/>
</dbReference>